<sequence length="107" mass="12448">MPVYNKLVRDLIPNIIGAQGKKYTIKTLDMETYIIELRKKLQEEHQEYISAETDQEASEELADMLEVIYALATVHGVTEQELNQLRSEKAQKRGRFKERIILIEAEV</sequence>
<accession>A0ABN0YQS9</accession>
<comment type="caution">
    <text evidence="1">The sequence shown here is derived from an EMBL/GenBank/DDBJ whole genome shotgun (WGS) entry which is preliminary data.</text>
</comment>
<dbReference type="InterPro" id="IPR021130">
    <property type="entry name" value="PRib-ATP_PPHydrolase-like"/>
</dbReference>
<gene>
    <name evidence="1" type="ORF">GCM10008933_38470</name>
</gene>
<name>A0ABN0YQS9_9BACL</name>
<evidence type="ECO:0000313" key="2">
    <source>
        <dbReference type="Proteomes" id="UP001500340"/>
    </source>
</evidence>
<dbReference type="Proteomes" id="UP001500340">
    <property type="component" value="Unassembled WGS sequence"/>
</dbReference>
<dbReference type="CDD" id="cd11532">
    <property type="entry name" value="NTP-PPase_COG4997"/>
    <property type="match status" value="1"/>
</dbReference>
<organism evidence="1 2">
    <name type="scientific">Paenibacillus motobuensis</name>
    <dbReference type="NCBI Taxonomy" id="295324"/>
    <lineage>
        <taxon>Bacteria</taxon>
        <taxon>Bacillati</taxon>
        <taxon>Bacillota</taxon>
        <taxon>Bacilli</taxon>
        <taxon>Bacillales</taxon>
        <taxon>Paenibacillaceae</taxon>
        <taxon>Paenibacillus</taxon>
    </lineage>
</organism>
<dbReference type="InterPro" id="IPR038735">
    <property type="entry name" value="MSMEG_1276-like_NTP-PPase_dom"/>
</dbReference>
<dbReference type="Pfam" id="PF01503">
    <property type="entry name" value="PRA-PH"/>
    <property type="match status" value="1"/>
</dbReference>
<evidence type="ECO:0000313" key="1">
    <source>
        <dbReference type="EMBL" id="GAA0404388.1"/>
    </source>
</evidence>
<dbReference type="SUPFAM" id="SSF101386">
    <property type="entry name" value="all-alpha NTP pyrophosphatases"/>
    <property type="match status" value="1"/>
</dbReference>
<dbReference type="RefSeq" id="WP_343863891.1">
    <property type="nucleotide sequence ID" value="NZ_BAAACX010000017.1"/>
</dbReference>
<reference evidence="1 2" key="1">
    <citation type="journal article" date="2019" name="Int. J. Syst. Evol. Microbiol.">
        <title>The Global Catalogue of Microorganisms (GCM) 10K type strain sequencing project: providing services to taxonomists for standard genome sequencing and annotation.</title>
        <authorList>
            <consortium name="The Broad Institute Genomics Platform"/>
            <consortium name="The Broad Institute Genome Sequencing Center for Infectious Disease"/>
            <person name="Wu L."/>
            <person name="Ma J."/>
        </authorList>
    </citation>
    <scope>NUCLEOTIDE SEQUENCE [LARGE SCALE GENOMIC DNA]</scope>
    <source>
        <strain evidence="1 2">JCM 12774</strain>
    </source>
</reference>
<dbReference type="EMBL" id="BAAACX010000017">
    <property type="protein sequence ID" value="GAA0404388.1"/>
    <property type="molecule type" value="Genomic_DNA"/>
</dbReference>
<proteinExistence type="predicted"/>
<keyword evidence="2" id="KW-1185">Reference proteome</keyword>
<protein>
    <submittedName>
        <fullName evidence="1">Nucleoside triphosphate pyrophosphohydrolase</fullName>
    </submittedName>
</protein>